<dbReference type="InterPro" id="IPR042241">
    <property type="entry name" value="GCP_C_sf"/>
</dbReference>
<dbReference type="AlphaFoldDB" id="A0A059EZK0"/>
<reference evidence="2" key="1">
    <citation type="submission" date="2013-02" db="EMBL/GenBank/DDBJ databases">
        <authorList>
            <consortium name="The Broad Institute Genome Sequencing Platform"/>
            <person name="Cuomo C."/>
            <person name="Becnel J."/>
            <person name="Sanscrainte N."/>
            <person name="Walker B."/>
            <person name="Young S.K."/>
            <person name="Zeng Q."/>
            <person name="Gargeya S."/>
            <person name="Fitzgerald M."/>
            <person name="Haas B."/>
            <person name="Abouelleil A."/>
            <person name="Alvarado L."/>
            <person name="Arachchi H.M."/>
            <person name="Berlin A.M."/>
            <person name="Chapman S.B."/>
            <person name="Dewar J."/>
            <person name="Goldberg J."/>
            <person name="Griggs A."/>
            <person name="Gujja S."/>
            <person name="Hansen M."/>
            <person name="Howarth C."/>
            <person name="Imamovic A."/>
            <person name="Larimer J."/>
            <person name="McCowan C."/>
            <person name="Murphy C."/>
            <person name="Neiman D."/>
            <person name="Pearson M."/>
            <person name="Priest M."/>
            <person name="Roberts A."/>
            <person name="Saif S."/>
            <person name="Shea T."/>
            <person name="Sisk P."/>
            <person name="Sykes S."/>
            <person name="Wortman J."/>
            <person name="Nusbaum C."/>
            <person name="Birren B."/>
        </authorList>
    </citation>
    <scope>NUCLEOTIDE SEQUENCE [LARGE SCALE GENOMIC DNA]</scope>
    <source>
        <strain evidence="2">PRA339</strain>
    </source>
</reference>
<evidence type="ECO:0000313" key="2">
    <source>
        <dbReference type="Proteomes" id="UP000030655"/>
    </source>
</evidence>
<reference evidence="1 2" key="2">
    <citation type="submission" date="2014-03" db="EMBL/GenBank/DDBJ databases">
        <title>The Genome Sequence of Anncaliia algerae insect isolate PRA339.</title>
        <authorList>
            <consortium name="The Broad Institute Genome Sequencing Platform"/>
            <consortium name="The Broad Institute Genome Sequencing Center for Infectious Disease"/>
            <person name="Cuomo C."/>
            <person name="Becnel J."/>
            <person name="Sanscrainte N."/>
            <person name="Walker B."/>
            <person name="Young S.K."/>
            <person name="Zeng Q."/>
            <person name="Gargeya S."/>
            <person name="Fitzgerald M."/>
            <person name="Haas B."/>
            <person name="Abouelleil A."/>
            <person name="Alvarado L."/>
            <person name="Arachchi H.M."/>
            <person name="Berlin A.M."/>
            <person name="Chapman S.B."/>
            <person name="Dewar J."/>
            <person name="Goldberg J."/>
            <person name="Griggs A."/>
            <person name="Gujja S."/>
            <person name="Hansen M."/>
            <person name="Howarth C."/>
            <person name="Imamovic A."/>
            <person name="Larimer J."/>
            <person name="McCowan C."/>
            <person name="Murphy C."/>
            <person name="Neiman D."/>
            <person name="Pearson M."/>
            <person name="Priest M."/>
            <person name="Roberts A."/>
            <person name="Saif S."/>
            <person name="Shea T."/>
            <person name="Sisk P."/>
            <person name="Sykes S."/>
            <person name="Wortman J."/>
            <person name="Nusbaum C."/>
            <person name="Birren B."/>
        </authorList>
    </citation>
    <scope>NUCLEOTIDE SEQUENCE [LARGE SCALE GENOMIC DNA]</scope>
    <source>
        <strain evidence="1 2">PRA339</strain>
    </source>
</reference>
<dbReference type="Proteomes" id="UP000030655">
    <property type="component" value="Unassembled WGS sequence"/>
</dbReference>
<evidence type="ECO:0000313" key="1">
    <source>
        <dbReference type="EMBL" id="KCZ80159.1"/>
    </source>
</evidence>
<proteinExistence type="predicted"/>
<name>A0A059EZK0_9MICR</name>
<keyword evidence="2" id="KW-1185">Reference proteome</keyword>
<feature type="non-terminal residue" evidence="1">
    <location>
        <position position="1"/>
    </location>
</feature>
<accession>A0A059EZK0</accession>
<organism evidence="1 2">
    <name type="scientific">Anncaliia algerae PRA339</name>
    <dbReference type="NCBI Taxonomy" id="1288291"/>
    <lineage>
        <taxon>Eukaryota</taxon>
        <taxon>Fungi</taxon>
        <taxon>Fungi incertae sedis</taxon>
        <taxon>Microsporidia</taxon>
        <taxon>Tubulinosematoidea</taxon>
        <taxon>Tubulinosematidae</taxon>
        <taxon>Anncaliia</taxon>
    </lineage>
</organism>
<dbReference type="Gene3D" id="1.20.120.1900">
    <property type="entry name" value="Gamma-tubulin complex, C-terminal domain"/>
    <property type="match status" value="1"/>
</dbReference>
<gene>
    <name evidence="1" type="ORF">H312_02432</name>
</gene>
<dbReference type="HOGENOM" id="CLU_037861_0_0_1"/>
<protein>
    <submittedName>
        <fullName evidence="1">Uncharacterized protein</fullName>
    </submittedName>
</protein>
<dbReference type="VEuPathDB" id="MicrosporidiaDB:H312_02432"/>
<dbReference type="OrthoDB" id="2196203at2759"/>
<sequence length="538" mass="64814">MEQLLSKLLSHTSKGFNARKYTSLLTTGTFDSSYTLTKLQKNEKAYLFYKEHLPESDILLAEFCMKYKQICRKIDDFLVHLALFPNVYFEGKRIRTGDESIFLNISDEERRIIEDILRYKEMYLLLKNVSSQKSEEICKKYEEIVFRNESLLNMYIELKEIYFIFDNLCSFNGLGLEIQLNLIRNCYLSNEFSAIDQKINILELNENCLMIANQEMALHHDKNLMQDQQNNLYIKKYENILHNLNENLKSSIDKEFIRNSLLMDENLIYSFQLSLEKEKTDEKNKFIFHATKQFKKIKDTVLFNRSDFIQTLFILLRDSAYKNRRSFFYILENAYHSCFKKFTNKVSSKQNLDKILDNNQTNLTNEKLDFENEQMNLDIQIEEKENLWNYITLIPQVKYPLNLFITSDEVNKMVFIFKILYRIKKTENHLTTLRLKNRNMFKLQTIKFTDFILRLNSHILLQLIEVNYKKYHFKFINKIKLFFNEKKLGKMLVSIEDFCINVSKNRKFEYIDTVKEFIESIEWDDGVFFNYCKWYLEN</sequence>
<dbReference type="EMBL" id="KK365199">
    <property type="protein sequence ID" value="KCZ80159.1"/>
    <property type="molecule type" value="Genomic_DNA"/>
</dbReference>